<proteinExistence type="predicted"/>
<dbReference type="AlphaFoldDB" id="A0A1W1CY02"/>
<dbReference type="SUPFAM" id="SSF109998">
    <property type="entry name" value="Triger factor/SurA peptide-binding domain-like"/>
    <property type="match status" value="1"/>
</dbReference>
<organism evidence="1">
    <name type="scientific">hydrothermal vent metagenome</name>
    <dbReference type="NCBI Taxonomy" id="652676"/>
    <lineage>
        <taxon>unclassified sequences</taxon>
        <taxon>metagenomes</taxon>
        <taxon>ecological metagenomes</taxon>
    </lineage>
</organism>
<protein>
    <submittedName>
        <fullName evidence="1">Cell binding factor 2</fullName>
    </submittedName>
</protein>
<sequence>MNKTLLTLGLIFALSTTAIMAKAKTAATVNGIVITIEEADKALDILTKGKKKWSELPEDARKQLIQMMAPSKLVAEASEKALSKKEREAALSGFWMQKKMREIKVTDKDAKVIYDKAVKGAKDPKKVPAFEKVKNDFKMRYAQEKVVAELMKNAKIKVK</sequence>
<dbReference type="Gene3D" id="6.10.140.970">
    <property type="match status" value="1"/>
</dbReference>
<dbReference type="EMBL" id="FPHM01000168">
    <property type="protein sequence ID" value="SFV70730.1"/>
    <property type="molecule type" value="Genomic_DNA"/>
</dbReference>
<name>A0A1W1CY02_9ZZZZ</name>
<dbReference type="Gene3D" id="1.10.8.1040">
    <property type="match status" value="1"/>
</dbReference>
<reference evidence="1" key="1">
    <citation type="submission" date="2016-10" db="EMBL/GenBank/DDBJ databases">
        <authorList>
            <person name="de Groot N.N."/>
        </authorList>
    </citation>
    <scope>NUCLEOTIDE SEQUENCE</scope>
</reference>
<evidence type="ECO:0000313" key="1">
    <source>
        <dbReference type="EMBL" id="SFV70730.1"/>
    </source>
</evidence>
<dbReference type="InterPro" id="IPR027304">
    <property type="entry name" value="Trigger_fact/SurA_dom_sf"/>
</dbReference>
<accession>A0A1W1CY02</accession>
<gene>
    <name evidence="1" type="ORF">MNB_SV-13-1031</name>
</gene>